<dbReference type="Proteomes" id="UP000273828">
    <property type="component" value="Unassembled WGS sequence"/>
</dbReference>
<evidence type="ECO:0000259" key="13">
    <source>
        <dbReference type="PROSITE" id="PS50112"/>
    </source>
</evidence>
<dbReference type="InterPro" id="IPR050351">
    <property type="entry name" value="BphY/WalK/GraS-like"/>
</dbReference>
<dbReference type="GO" id="GO:0005524">
    <property type="term" value="F:ATP binding"/>
    <property type="evidence" value="ECO:0007669"/>
    <property type="project" value="UniProtKB-KW"/>
</dbReference>
<evidence type="ECO:0000313" key="15">
    <source>
        <dbReference type="EMBL" id="RQG89010.1"/>
    </source>
</evidence>
<comment type="subcellular location">
    <subcellularLocation>
        <location evidence="2">Membrane</location>
        <topology evidence="2">Multi-pass membrane protein</topology>
    </subcellularLocation>
</comment>
<dbReference type="InterPro" id="IPR005467">
    <property type="entry name" value="His_kinase_dom"/>
</dbReference>
<dbReference type="PANTHER" id="PTHR42878">
    <property type="entry name" value="TWO-COMPONENT HISTIDINE KINASE"/>
    <property type="match status" value="1"/>
</dbReference>
<feature type="domain" description="PAC" evidence="14">
    <location>
        <begin position="81"/>
        <end position="131"/>
    </location>
</feature>
<evidence type="ECO:0000256" key="8">
    <source>
        <dbReference type="ARBA" id="ARBA00022840"/>
    </source>
</evidence>
<evidence type="ECO:0000256" key="9">
    <source>
        <dbReference type="ARBA" id="ARBA00022989"/>
    </source>
</evidence>
<dbReference type="RefSeq" id="WP_124178698.1">
    <property type="nucleotide sequence ID" value="NZ_REFY01000004.1"/>
</dbReference>
<dbReference type="InterPro" id="IPR000014">
    <property type="entry name" value="PAS"/>
</dbReference>
<dbReference type="GO" id="GO:0004673">
    <property type="term" value="F:protein histidine kinase activity"/>
    <property type="evidence" value="ECO:0007669"/>
    <property type="project" value="UniProtKB-EC"/>
</dbReference>
<dbReference type="Gene3D" id="3.30.450.20">
    <property type="entry name" value="PAS domain"/>
    <property type="match status" value="1"/>
</dbReference>
<name>A0A3N6M083_9EURY</name>
<keyword evidence="16" id="KW-1185">Reference proteome</keyword>
<dbReference type="InterPro" id="IPR036890">
    <property type="entry name" value="HATPase_C_sf"/>
</dbReference>
<comment type="caution">
    <text evidence="15">The sequence shown here is derived from an EMBL/GenBank/DDBJ whole genome shotgun (WGS) entry which is preliminary data.</text>
</comment>
<evidence type="ECO:0000313" key="16">
    <source>
        <dbReference type="Proteomes" id="UP000273828"/>
    </source>
</evidence>
<keyword evidence="5" id="KW-0812">Transmembrane</keyword>
<organism evidence="15 16">
    <name type="scientific">Natrarchaeobius halalkaliphilus</name>
    <dbReference type="NCBI Taxonomy" id="1679091"/>
    <lineage>
        <taxon>Archaea</taxon>
        <taxon>Methanobacteriati</taxon>
        <taxon>Methanobacteriota</taxon>
        <taxon>Stenosarchaea group</taxon>
        <taxon>Halobacteria</taxon>
        <taxon>Halobacteriales</taxon>
        <taxon>Natrialbaceae</taxon>
        <taxon>Natrarchaeobius</taxon>
    </lineage>
</organism>
<dbReference type="InterPro" id="IPR013655">
    <property type="entry name" value="PAS_fold_3"/>
</dbReference>
<evidence type="ECO:0000259" key="12">
    <source>
        <dbReference type="PROSITE" id="PS50109"/>
    </source>
</evidence>
<dbReference type="SUPFAM" id="SSF55874">
    <property type="entry name" value="ATPase domain of HSP90 chaperone/DNA topoisomerase II/histidine kinase"/>
    <property type="match status" value="1"/>
</dbReference>
<feature type="domain" description="Histidine kinase" evidence="12">
    <location>
        <begin position="135"/>
        <end position="344"/>
    </location>
</feature>
<sequence>MTETECVELPSVLKELDTGITIHDPESGAVLNVNSRLEQLYGYSTAELREMTVEDYTAPSTTFTQEKAVHRIRAAANGSPQTFDWKIERANGEYRWVTVQLTRTEIEDVPYVLAEINDVTEYRAREHLLRLLNRVIRHNLRNDMNVLLGYADRVKGAIENEQVEKEIDTILDIATEVGSLSDSLDQIENVVQPDATHREPTNLRNLAQMHAVQAKSEYPSADITVNLNSGVWVSADRSLEHAIENAIENAVEHNDRDPPKVEITTETDPRNGLGIISIADNGPSIPDVEIDVLRDESIVDSTYHGSGVGLWVIKWCVDSLGGELAFEENTPRGNTVRIGLPKIRHESADS</sequence>
<keyword evidence="9" id="KW-1133">Transmembrane helix</keyword>
<keyword evidence="11" id="KW-0472">Membrane</keyword>
<dbReference type="GO" id="GO:0030295">
    <property type="term" value="F:protein kinase activator activity"/>
    <property type="evidence" value="ECO:0007669"/>
    <property type="project" value="TreeGrafter"/>
</dbReference>
<keyword evidence="8" id="KW-0067">ATP-binding</keyword>
<dbReference type="InterPro" id="IPR003594">
    <property type="entry name" value="HATPase_dom"/>
</dbReference>
<dbReference type="SUPFAM" id="SSF55785">
    <property type="entry name" value="PYP-like sensor domain (PAS domain)"/>
    <property type="match status" value="1"/>
</dbReference>
<comment type="catalytic activity">
    <reaction evidence="1">
        <text>ATP + protein L-histidine = ADP + protein N-phospho-L-histidine.</text>
        <dbReference type="EC" id="2.7.13.3"/>
    </reaction>
</comment>
<dbReference type="EMBL" id="REFY01000004">
    <property type="protein sequence ID" value="RQG89010.1"/>
    <property type="molecule type" value="Genomic_DNA"/>
</dbReference>
<reference evidence="15 16" key="1">
    <citation type="submission" date="2018-10" db="EMBL/GenBank/DDBJ databases">
        <title>Natrarchaeobius chitinivorans gen. nov., sp. nov., and Natrarchaeobius haloalkaliphilus sp. nov., alkaliphilic, chitin-utilizing haloarchaea from hypersaline alkaline lakes.</title>
        <authorList>
            <person name="Sorokin D.Y."/>
            <person name="Elcheninov A.G."/>
            <person name="Kostrikina N.A."/>
            <person name="Bale N.J."/>
            <person name="Sinninghe Damste J.S."/>
            <person name="Khijniak T.V."/>
            <person name="Kublanov I.V."/>
            <person name="Toshchakov S.V."/>
        </authorList>
    </citation>
    <scope>NUCLEOTIDE SEQUENCE [LARGE SCALE GENOMIC DNA]</scope>
    <source>
        <strain evidence="15 16">AArcht-Sl</strain>
    </source>
</reference>
<dbReference type="InterPro" id="IPR035965">
    <property type="entry name" value="PAS-like_dom_sf"/>
</dbReference>
<keyword evidence="6" id="KW-0547">Nucleotide-binding</keyword>
<dbReference type="OrthoDB" id="327291at2157"/>
<dbReference type="InterPro" id="IPR000700">
    <property type="entry name" value="PAS-assoc_C"/>
</dbReference>
<dbReference type="PANTHER" id="PTHR42878:SF7">
    <property type="entry name" value="SENSOR HISTIDINE KINASE GLRK"/>
    <property type="match status" value="1"/>
</dbReference>
<evidence type="ECO:0000256" key="7">
    <source>
        <dbReference type="ARBA" id="ARBA00022777"/>
    </source>
</evidence>
<dbReference type="Pfam" id="PF08447">
    <property type="entry name" value="PAS_3"/>
    <property type="match status" value="1"/>
</dbReference>
<protein>
    <recommendedName>
        <fullName evidence="3">histidine kinase</fullName>
        <ecNumber evidence="3">2.7.13.3</ecNumber>
    </recommendedName>
</protein>
<keyword evidence="4" id="KW-0808">Transferase</keyword>
<keyword evidence="7" id="KW-0418">Kinase</keyword>
<dbReference type="SMART" id="SM00387">
    <property type="entry name" value="HATPase_c"/>
    <property type="match status" value="1"/>
</dbReference>
<dbReference type="GO" id="GO:0000156">
    <property type="term" value="F:phosphorelay response regulator activity"/>
    <property type="evidence" value="ECO:0007669"/>
    <property type="project" value="TreeGrafter"/>
</dbReference>
<evidence type="ECO:0000256" key="1">
    <source>
        <dbReference type="ARBA" id="ARBA00000085"/>
    </source>
</evidence>
<dbReference type="GO" id="GO:0007234">
    <property type="term" value="P:osmosensory signaling via phosphorelay pathway"/>
    <property type="evidence" value="ECO:0007669"/>
    <property type="project" value="TreeGrafter"/>
</dbReference>
<dbReference type="NCBIfam" id="TIGR00229">
    <property type="entry name" value="sensory_box"/>
    <property type="match status" value="1"/>
</dbReference>
<dbReference type="EC" id="2.7.13.3" evidence="3"/>
<proteinExistence type="predicted"/>
<dbReference type="Gene3D" id="3.30.565.10">
    <property type="entry name" value="Histidine kinase-like ATPase, C-terminal domain"/>
    <property type="match status" value="1"/>
</dbReference>
<evidence type="ECO:0000256" key="10">
    <source>
        <dbReference type="ARBA" id="ARBA00023012"/>
    </source>
</evidence>
<dbReference type="PROSITE" id="PS50109">
    <property type="entry name" value="HIS_KIN"/>
    <property type="match status" value="1"/>
</dbReference>
<evidence type="ECO:0000256" key="6">
    <source>
        <dbReference type="ARBA" id="ARBA00022741"/>
    </source>
</evidence>
<dbReference type="AlphaFoldDB" id="A0A3N6M083"/>
<evidence type="ECO:0000256" key="11">
    <source>
        <dbReference type="ARBA" id="ARBA00023136"/>
    </source>
</evidence>
<evidence type="ECO:0000259" key="14">
    <source>
        <dbReference type="PROSITE" id="PS50113"/>
    </source>
</evidence>
<keyword evidence="10" id="KW-0902">Two-component regulatory system</keyword>
<feature type="domain" description="PAS" evidence="13">
    <location>
        <begin position="5"/>
        <end position="79"/>
    </location>
</feature>
<evidence type="ECO:0000256" key="2">
    <source>
        <dbReference type="ARBA" id="ARBA00004141"/>
    </source>
</evidence>
<dbReference type="PROSITE" id="PS50112">
    <property type="entry name" value="PAS"/>
    <property type="match status" value="1"/>
</dbReference>
<dbReference type="PROSITE" id="PS50113">
    <property type="entry name" value="PAC"/>
    <property type="match status" value="1"/>
</dbReference>
<dbReference type="Pfam" id="PF02518">
    <property type="entry name" value="HATPase_c"/>
    <property type="match status" value="1"/>
</dbReference>
<evidence type="ECO:0000256" key="3">
    <source>
        <dbReference type="ARBA" id="ARBA00012438"/>
    </source>
</evidence>
<dbReference type="GO" id="GO:0016020">
    <property type="term" value="C:membrane"/>
    <property type="evidence" value="ECO:0007669"/>
    <property type="project" value="UniProtKB-SubCell"/>
</dbReference>
<evidence type="ECO:0000256" key="4">
    <source>
        <dbReference type="ARBA" id="ARBA00022679"/>
    </source>
</evidence>
<evidence type="ECO:0000256" key="5">
    <source>
        <dbReference type="ARBA" id="ARBA00022692"/>
    </source>
</evidence>
<dbReference type="CDD" id="cd00130">
    <property type="entry name" value="PAS"/>
    <property type="match status" value="1"/>
</dbReference>
<accession>A0A3N6M083</accession>
<gene>
    <name evidence="15" type="ORF">EA462_11540</name>
</gene>